<proteinExistence type="predicted"/>
<dbReference type="OMA" id="TRYACWP"/>
<dbReference type="OrthoDB" id="1925974at2759"/>
<evidence type="ECO:0000256" key="2">
    <source>
        <dbReference type="SAM" id="MobiDB-lite"/>
    </source>
</evidence>
<evidence type="ECO:0000313" key="4">
    <source>
        <dbReference type="Proteomes" id="UP000807115"/>
    </source>
</evidence>
<dbReference type="KEGG" id="sbi:8057711"/>
<dbReference type="InterPro" id="IPR040300">
    <property type="entry name" value="At3g49055-like"/>
</dbReference>
<evidence type="ECO:0000313" key="3">
    <source>
        <dbReference type="EMBL" id="KAG0524085.1"/>
    </source>
</evidence>
<evidence type="ECO:0000256" key="1">
    <source>
        <dbReference type="SAM" id="Coils"/>
    </source>
</evidence>
<name>A0A921QP29_SORBI</name>
<feature type="region of interest" description="Disordered" evidence="2">
    <location>
        <begin position="154"/>
        <end position="174"/>
    </location>
</feature>
<feature type="compositionally biased region" description="Polar residues" evidence="2">
    <location>
        <begin position="157"/>
        <end position="170"/>
    </location>
</feature>
<dbReference type="Proteomes" id="UP000807115">
    <property type="component" value="Chromosome 7"/>
</dbReference>
<keyword evidence="1" id="KW-0175">Coiled coil</keyword>
<dbReference type="PANTHER" id="PTHR34937">
    <property type="entry name" value="OS08G0559800 PROTEIN"/>
    <property type="match status" value="1"/>
</dbReference>
<gene>
    <name evidence="3" type="ORF">BDA96_07G179400</name>
</gene>
<comment type="caution">
    <text evidence="3">The sequence shown here is derived from an EMBL/GenBank/DDBJ whole genome shotgun (WGS) entry which is preliminary data.</text>
</comment>
<dbReference type="EMBL" id="CM027686">
    <property type="protein sequence ID" value="KAG0524085.1"/>
    <property type="molecule type" value="Genomic_DNA"/>
</dbReference>
<organism evidence="3 4">
    <name type="scientific">Sorghum bicolor</name>
    <name type="common">Sorghum</name>
    <name type="synonym">Sorghum vulgare</name>
    <dbReference type="NCBI Taxonomy" id="4558"/>
    <lineage>
        <taxon>Eukaryota</taxon>
        <taxon>Viridiplantae</taxon>
        <taxon>Streptophyta</taxon>
        <taxon>Embryophyta</taxon>
        <taxon>Tracheophyta</taxon>
        <taxon>Spermatophyta</taxon>
        <taxon>Magnoliopsida</taxon>
        <taxon>Liliopsida</taxon>
        <taxon>Poales</taxon>
        <taxon>Poaceae</taxon>
        <taxon>PACMAD clade</taxon>
        <taxon>Panicoideae</taxon>
        <taxon>Andropogonodae</taxon>
        <taxon>Andropogoneae</taxon>
        <taxon>Sorghinae</taxon>
        <taxon>Sorghum</taxon>
    </lineage>
</organism>
<feature type="coiled-coil region" evidence="1">
    <location>
        <begin position="216"/>
        <end position="296"/>
    </location>
</feature>
<dbReference type="Gramene" id="EES14081">
    <property type="protein sequence ID" value="EES14081"/>
    <property type="gene ID" value="SORBI_3007G167600"/>
</dbReference>
<reference evidence="3" key="2">
    <citation type="submission" date="2020-10" db="EMBL/GenBank/DDBJ databases">
        <authorList>
            <person name="Cooper E.A."/>
            <person name="Brenton Z.W."/>
            <person name="Flinn B.S."/>
            <person name="Jenkins J."/>
            <person name="Shu S."/>
            <person name="Flowers D."/>
            <person name="Luo F."/>
            <person name="Wang Y."/>
            <person name="Xia P."/>
            <person name="Barry K."/>
            <person name="Daum C."/>
            <person name="Lipzen A."/>
            <person name="Yoshinaga Y."/>
            <person name="Schmutz J."/>
            <person name="Saski C."/>
            <person name="Vermerris W."/>
            <person name="Kresovich S."/>
        </authorList>
    </citation>
    <scope>NUCLEOTIDE SEQUENCE</scope>
</reference>
<reference evidence="3" key="1">
    <citation type="journal article" date="2019" name="BMC Genomics">
        <title>A new reference genome for Sorghum bicolor reveals high levels of sequence similarity between sweet and grain genotypes: implications for the genetics of sugar metabolism.</title>
        <authorList>
            <person name="Cooper E.A."/>
            <person name="Brenton Z.W."/>
            <person name="Flinn B.S."/>
            <person name="Jenkins J."/>
            <person name="Shu S."/>
            <person name="Flowers D."/>
            <person name="Luo F."/>
            <person name="Wang Y."/>
            <person name="Xia P."/>
            <person name="Barry K."/>
            <person name="Daum C."/>
            <person name="Lipzen A."/>
            <person name="Yoshinaga Y."/>
            <person name="Schmutz J."/>
            <person name="Saski C."/>
            <person name="Vermerris W."/>
            <person name="Kresovich S."/>
        </authorList>
    </citation>
    <scope>NUCLEOTIDE SEQUENCE</scope>
</reference>
<dbReference type="AlphaFoldDB" id="A0A921QP29"/>
<sequence length="406" mass="46092">MDEPKVALQQIISSLHSVHGILENIFDRVSDGKANRICERFYLDPNDGLKFLALEAKNIHQLATEIESNLSGRLEMQRKHTSRMESKVSSLLKENQEIRNMLKVAITEKEAVENSIHTLKGDKEQGRSSILQIAEKGLHKVGFGFIMEVISAEPASQEPSTSGSTVASNRTENEHEHISLASIVENTMKTLHCEINDLRQAFDESRSDSYHFQLLATERAQKIQKYESHIKELEERESFLVHRVEDLALETKAVGQEATRWREACQLEVEAGRSAIKELNQEFTLLKEELGRVKTDLEAANSKVQLKEKLAASAMAAQAAADACLKLADRRSAGLQQRIEELTRQIEQEDAHGRQEIGSTRRRLRYTCWPWQRLRVISSSSQARTWFVDQNGRLLPSTEALLQTRI</sequence>
<protein>
    <submittedName>
        <fullName evidence="3">Uncharacterized protein</fullName>
    </submittedName>
</protein>
<feature type="coiled-coil region" evidence="1">
    <location>
        <begin position="325"/>
        <end position="352"/>
    </location>
</feature>
<accession>A0A921QP29</accession>
<dbReference type="PANTHER" id="PTHR34937:SF2">
    <property type="entry name" value="OS08G0559800 PROTEIN"/>
    <property type="match status" value="1"/>
</dbReference>